<keyword evidence="10" id="KW-0028">Amino-acid biosynthesis</keyword>
<dbReference type="Gene3D" id="1.20.120.1320">
    <property type="entry name" value="Aspartokinase, catalytic domain"/>
    <property type="match status" value="1"/>
</dbReference>
<keyword evidence="6 8" id="KW-0067">ATP-binding</keyword>
<evidence type="ECO:0000256" key="7">
    <source>
        <dbReference type="ARBA" id="ARBA00047872"/>
    </source>
</evidence>
<dbReference type="PANTHER" id="PTHR21499">
    <property type="entry name" value="ASPARTATE KINASE"/>
    <property type="match status" value="1"/>
</dbReference>
<dbReference type="UniPathway" id="UPA00050">
    <property type="reaction ID" value="UER00461"/>
</dbReference>
<dbReference type="PIRSF" id="PIRSF000726">
    <property type="entry name" value="Asp_kin"/>
    <property type="match status" value="1"/>
</dbReference>
<evidence type="ECO:0000313" key="14">
    <source>
        <dbReference type="Proteomes" id="UP000030134"/>
    </source>
</evidence>
<dbReference type="InterPro" id="IPR054352">
    <property type="entry name" value="ACT_Aspartokinase"/>
</dbReference>
<comment type="pathway">
    <text evidence="1 10">Amino-acid biosynthesis; L-lysine biosynthesis via DAP pathway; (S)-tetrahydrodipicolinate from L-aspartate: step 1/4.</text>
</comment>
<evidence type="ECO:0000256" key="4">
    <source>
        <dbReference type="ARBA" id="ARBA00022741"/>
    </source>
</evidence>
<dbReference type="InterPro" id="IPR042199">
    <property type="entry name" value="AsparK_Bifunc_asparK/hSer_DH"/>
</dbReference>
<organism evidence="13 14">
    <name type="scientific">Porphyromonas gingivicanis</name>
    <dbReference type="NCBI Taxonomy" id="266762"/>
    <lineage>
        <taxon>Bacteria</taxon>
        <taxon>Pseudomonadati</taxon>
        <taxon>Bacteroidota</taxon>
        <taxon>Bacteroidia</taxon>
        <taxon>Bacteroidales</taxon>
        <taxon>Porphyromonadaceae</taxon>
        <taxon>Porphyromonas</taxon>
    </lineage>
</organism>
<feature type="binding site" evidence="8">
    <location>
        <position position="42"/>
    </location>
    <ligand>
        <name>substrate</name>
    </ligand>
</feature>
<comment type="pathway">
    <text evidence="10">Amino-acid biosynthesis; L-threonine biosynthesis; L-threonine from L-aspartate: step 1/5.</text>
</comment>
<gene>
    <name evidence="13" type="ORF">HQ36_05070</name>
</gene>
<dbReference type="Gene3D" id="3.30.70.260">
    <property type="match status" value="2"/>
</dbReference>
<feature type="domain" description="Aspartokinase ACT" evidence="12">
    <location>
        <begin position="386"/>
        <end position="442"/>
    </location>
</feature>
<evidence type="ECO:0000259" key="11">
    <source>
        <dbReference type="Pfam" id="PF00696"/>
    </source>
</evidence>
<evidence type="ECO:0000256" key="2">
    <source>
        <dbReference type="ARBA" id="ARBA00010122"/>
    </source>
</evidence>
<evidence type="ECO:0000259" key="12">
    <source>
        <dbReference type="Pfam" id="PF22468"/>
    </source>
</evidence>
<keyword evidence="14" id="KW-1185">Reference proteome</keyword>
<dbReference type="InterPro" id="IPR018042">
    <property type="entry name" value="Aspartate_kinase_CS"/>
</dbReference>
<dbReference type="Proteomes" id="UP000030134">
    <property type="component" value="Unassembled WGS sequence"/>
</dbReference>
<dbReference type="GO" id="GO:0009089">
    <property type="term" value="P:lysine biosynthetic process via diaminopimelate"/>
    <property type="evidence" value="ECO:0007669"/>
    <property type="project" value="UniProtKB-UniPathway"/>
</dbReference>
<feature type="domain" description="Aspartate/glutamate/uridylate kinase" evidence="11">
    <location>
        <begin position="1"/>
        <end position="277"/>
    </location>
</feature>
<dbReference type="OrthoDB" id="9799110at2"/>
<comment type="similarity">
    <text evidence="2 9">Belongs to the aspartokinase family.</text>
</comment>
<name>A0A0A2G4Q5_9PORP</name>
<keyword evidence="4 8" id="KW-0547">Nucleotide-binding</keyword>
<dbReference type="InterPro" id="IPR036393">
    <property type="entry name" value="AceGlu_kinase-like_sf"/>
</dbReference>
<dbReference type="AlphaFoldDB" id="A0A0A2G4Q5"/>
<evidence type="ECO:0000313" key="13">
    <source>
        <dbReference type="EMBL" id="KGN98268.1"/>
    </source>
</evidence>
<dbReference type="UniPathway" id="UPA00034">
    <property type="reaction ID" value="UER00015"/>
</dbReference>
<dbReference type="InterPro" id="IPR005260">
    <property type="entry name" value="Asp_kin_monofn"/>
</dbReference>
<dbReference type="InterPro" id="IPR045865">
    <property type="entry name" value="ACT-like_dom_sf"/>
</dbReference>
<evidence type="ECO:0000256" key="5">
    <source>
        <dbReference type="ARBA" id="ARBA00022777"/>
    </source>
</evidence>
<dbReference type="GO" id="GO:0009088">
    <property type="term" value="P:threonine biosynthetic process"/>
    <property type="evidence" value="ECO:0007669"/>
    <property type="project" value="UniProtKB-UniPathway"/>
</dbReference>
<dbReference type="SUPFAM" id="SSF55021">
    <property type="entry name" value="ACT-like"/>
    <property type="match status" value="1"/>
</dbReference>
<feature type="binding site" evidence="8">
    <location>
        <begin position="5"/>
        <end position="8"/>
    </location>
    <ligand>
        <name>ATP</name>
        <dbReference type="ChEBI" id="CHEBI:30616"/>
    </ligand>
</feature>
<dbReference type="STRING" id="266762.HQ36_05070"/>
<keyword evidence="5 9" id="KW-0418">Kinase</keyword>
<comment type="caution">
    <text evidence="13">The sequence shown here is derived from an EMBL/GenBank/DDBJ whole genome shotgun (WGS) entry which is preliminary data.</text>
</comment>
<evidence type="ECO:0000256" key="9">
    <source>
        <dbReference type="RuleBase" id="RU003448"/>
    </source>
</evidence>
<evidence type="ECO:0000256" key="8">
    <source>
        <dbReference type="PIRSR" id="PIRSR000726-1"/>
    </source>
</evidence>
<dbReference type="GO" id="GO:0005829">
    <property type="term" value="C:cytosol"/>
    <property type="evidence" value="ECO:0007669"/>
    <property type="project" value="TreeGrafter"/>
</dbReference>
<feature type="binding site" evidence="8">
    <location>
        <begin position="222"/>
        <end position="223"/>
    </location>
    <ligand>
        <name>ATP</name>
        <dbReference type="ChEBI" id="CHEBI:30616"/>
    </ligand>
</feature>
<keyword evidence="3 9" id="KW-0808">Transferase</keyword>
<dbReference type="NCBIfam" id="TIGR00657">
    <property type="entry name" value="asp_kinases"/>
    <property type="match status" value="1"/>
</dbReference>
<dbReference type="InterPro" id="IPR001048">
    <property type="entry name" value="Asp/Glu/Uridylate_kinase"/>
</dbReference>
<dbReference type="Pfam" id="PF22468">
    <property type="entry name" value="ACT_9"/>
    <property type="match status" value="1"/>
</dbReference>
<dbReference type="Pfam" id="PF00696">
    <property type="entry name" value="AA_kinase"/>
    <property type="match status" value="1"/>
</dbReference>
<dbReference type="GO" id="GO:0004072">
    <property type="term" value="F:aspartate kinase activity"/>
    <property type="evidence" value="ECO:0007669"/>
    <property type="project" value="UniProtKB-EC"/>
</dbReference>
<reference evidence="13 14" key="1">
    <citation type="submission" date="2014-08" db="EMBL/GenBank/DDBJ databases">
        <title>Porphyromonas gingivicanis strain:COT-022_OH1391 Genome sequencing.</title>
        <authorList>
            <person name="Wallis C."/>
            <person name="Deusch O."/>
            <person name="O'Flynn C."/>
            <person name="Davis I."/>
            <person name="Jospin G."/>
            <person name="Darling A.E."/>
            <person name="Coil D.A."/>
            <person name="Alexiev A."/>
            <person name="Horsfall A."/>
            <person name="Kirkwood N."/>
            <person name="Harris S."/>
            <person name="Eisen J.A."/>
        </authorList>
    </citation>
    <scope>NUCLEOTIDE SEQUENCE [LARGE SCALE GENOMIC DNA]</scope>
    <source>
        <strain evidence="14">COT-022 OH1391</strain>
    </source>
</reference>
<dbReference type="eggNOG" id="COG0527">
    <property type="taxonomic scope" value="Bacteria"/>
</dbReference>
<dbReference type="GO" id="GO:0005524">
    <property type="term" value="F:ATP binding"/>
    <property type="evidence" value="ECO:0007669"/>
    <property type="project" value="UniProtKB-KW"/>
</dbReference>
<evidence type="ECO:0000256" key="6">
    <source>
        <dbReference type="ARBA" id="ARBA00022840"/>
    </source>
</evidence>
<dbReference type="Gene3D" id="3.40.1160.10">
    <property type="entry name" value="Acetylglutamate kinase-like"/>
    <property type="match status" value="1"/>
</dbReference>
<feature type="binding site" evidence="8">
    <location>
        <position position="233"/>
    </location>
    <ligand>
        <name>ATP</name>
        <dbReference type="ChEBI" id="CHEBI:30616"/>
    </ligand>
</feature>
<protein>
    <recommendedName>
        <fullName evidence="9">Aspartokinase</fullName>
        <ecNumber evidence="9">2.7.2.4</ecNumber>
    </recommendedName>
</protein>
<proteinExistence type="inferred from homology"/>
<evidence type="ECO:0000256" key="3">
    <source>
        <dbReference type="ARBA" id="ARBA00022679"/>
    </source>
</evidence>
<dbReference type="RefSeq" id="WP_025842264.1">
    <property type="nucleotide sequence ID" value="NZ_JQZW01000008.1"/>
</dbReference>
<dbReference type="PROSITE" id="PS00324">
    <property type="entry name" value="ASPARTOKINASE"/>
    <property type="match status" value="1"/>
</dbReference>
<dbReference type="EMBL" id="JQZW01000008">
    <property type="protein sequence ID" value="KGN98268.1"/>
    <property type="molecule type" value="Genomic_DNA"/>
</dbReference>
<evidence type="ECO:0000256" key="1">
    <source>
        <dbReference type="ARBA" id="ARBA00004766"/>
    </source>
</evidence>
<dbReference type="UniPathway" id="UPA00051">
    <property type="reaction ID" value="UER00462"/>
</dbReference>
<comment type="catalytic activity">
    <reaction evidence="7 9">
        <text>L-aspartate + ATP = 4-phospho-L-aspartate + ADP</text>
        <dbReference type="Rhea" id="RHEA:23776"/>
        <dbReference type="ChEBI" id="CHEBI:29991"/>
        <dbReference type="ChEBI" id="CHEBI:30616"/>
        <dbReference type="ChEBI" id="CHEBI:57535"/>
        <dbReference type="ChEBI" id="CHEBI:456216"/>
        <dbReference type="EC" id="2.7.2.4"/>
    </reaction>
</comment>
<dbReference type="GO" id="GO:0009090">
    <property type="term" value="P:homoserine biosynthetic process"/>
    <property type="evidence" value="ECO:0007669"/>
    <property type="project" value="TreeGrafter"/>
</dbReference>
<evidence type="ECO:0000256" key="10">
    <source>
        <dbReference type="RuleBase" id="RU004249"/>
    </source>
</evidence>
<sequence length="455" mass="50525">MIVLKFGGTSVGSAQRIRSVAHLVASVEGRKIITLSAMSGTTDALVRIANTIREGQWEDAEEQVKALQVRYHNVVEELFEEEELQKEAIDALTPVFEQLLDQTHNEAFTQNDEKFILSRGEIMSTSLMGFTLREYEGVNAVHLDALSFMRINHAGEPDPVYIREHLTPLLEADKGENTLFLTEGYICINAFGEIDNLRRGGSDYTATLVGEAADAQEIQIWTDIDGLHNNDPRIVNVTSPVRRLHFGEAAELAHFGAKILHPACIEPARRANIPVRLLYTLDPQAPGTRISCETSKDMVKAVSAKDGISLLTLRRHLRIDGGLSMTECLVAISELLAKHNIVTDLISIMGDSYLIAVEEAPSVALFCEEASQWSDVLYQKDMTILAVVGDMGWERMGFEVRILEAVDDIPIRMISYGSSNYSLVLVVSSEDKRRAMIALSDHLFSNLNRQMPELG</sequence>
<dbReference type="InterPro" id="IPR001341">
    <property type="entry name" value="Asp_kinase"/>
</dbReference>
<dbReference type="PANTHER" id="PTHR21499:SF59">
    <property type="entry name" value="ASPARTOKINASE"/>
    <property type="match status" value="1"/>
</dbReference>
<dbReference type="SUPFAM" id="SSF53633">
    <property type="entry name" value="Carbamate kinase-like"/>
    <property type="match status" value="1"/>
</dbReference>
<comment type="pathway">
    <text evidence="10">Amino-acid biosynthesis; L-methionine biosynthesis via de novo pathway; L-homoserine from L-aspartate: step 1/3.</text>
</comment>
<feature type="binding site" evidence="8">
    <location>
        <position position="121"/>
    </location>
    <ligand>
        <name>substrate</name>
    </ligand>
</feature>
<accession>A0A0A2G4Q5</accession>
<dbReference type="EC" id="2.7.2.4" evidence="9"/>